<organism evidence="9">
    <name type="scientific">Trichophyton rubrum CBS 288.86</name>
    <dbReference type="NCBI Taxonomy" id="1215330"/>
    <lineage>
        <taxon>Eukaryota</taxon>
        <taxon>Fungi</taxon>
        <taxon>Dikarya</taxon>
        <taxon>Ascomycota</taxon>
        <taxon>Pezizomycotina</taxon>
        <taxon>Eurotiomycetes</taxon>
        <taxon>Eurotiomycetidae</taxon>
        <taxon>Onygenales</taxon>
        <taxon>Arthrodermataceae</taxon>
        <taxon>Trichophyton</taxon>
    </lineage>
</organism>
<comment type="catalytic activity">
    <reaction evidence="6">
        <text>an N-acetyl-alpha-D-glucosaminyl-diphospho-di-trans,poly-cis-dolichol + UDP-N-acetyl-alpha-D-glucosamine = an N,N'-diacetylchitobiosyl-diphospho-di-trans,poly-cis-dolichol + UDP + H(+)</text>
        <dbReference type="Rhea" id="RHEA:23380"/>
        <dbReference type="Rhea" id="RHEA-COMP:19507"/>
        <dbReference type="Rhea" id="RHEA-COMP:19510"/>
        <dbReference type="ChEBI" id="CHEBI:15378"/>
        <dbReference type="ChEBI" id="CHEBI:57269"/>
        <dbReference type="ChEBI" id="CHEBI:57705"/>
        <dbReference type="ChEBI" id="CHEBI:58223"/>
        <dbReference type="ChEBI" id="CHEBI:58427"/>
        <dbReference type="EC" id="2.4.1.141"/>
    </reaction>
</comment>
<evidence type="ECO:0000313" key="9">
    <source>
        <dbReference type="EMBL" id="EZF47888.1"/>
    </source>
</evidence>
<keyword evidence="7" id="KW-0328">Glycosyltransferase</keyword>
<evidence type="ECO:0000256" key="6">
    <source>
        <dbReference type="ARBA" id="ARBA00048184"/>
    </source>
</evidence>
<dbReference type="Pfam" id="PF04101">
    <property type="entry name" value="Glyco_tran_28_C"/>
    <property type="match status" value="1"/>
</dbReference>
<dbReference type="HOGENOM" id="CLU_085408_2_1_1"/>
<dbReference type="InterPro" id="IPR052474">
    <property type="entry name" value="UDP-GlcNAc_transferase"/>
</dbReference>
<evidence type="ECO:0000256" key="2">
    <source>
        <dbReference type="ARBA" id="ARBA00012614"/>
    </source>
</evidence>
<protein>
    <recommendedName>
        <fullName evidence="3 7">UDP-N-acetylglucosamine transferase subunit ALG13</fullName>
        <ecNumber evidence="2 7">2.4.1.141</ecNumber>
    </recommendedName>
    <alternativeName>
        <fullName evidence="5 7">Asparagine-linked glycosylation protein 13</fullName>
    </alternativeName>
</protein>
<dbReference type="GO" id="GO:0006488">
    <property type="term" value="P:dolichol-linked oligosaccharide biosynthetic process"/>
    <property type="evidence" value="ECO:0007669"/>
    <property type="project" value="TreeGrafter"/>
</dbReference>
<evidence type="ECO:0000256" key="7">
    <source>
        <dbReference type="RuleBase" id="RU362128"/>
    </source>
</evidence>
<dbReference type="GO" id="GO:0004577">
    <property type="term" value="F:N-acetylglucosaminyldiphosphodolichol N-acetylglucosaminyltransferase activity"/>
    <property type="evidence" value="ECO:0007669"/>
    <property type="project" value="UniProtKB-EC"/>
</dbReference>
<proteinExistence type="inferred from homology"/>
<evidence type="ECO:0000259" key="8">
    <source>
        <dbReference type="Pfam" id="PF04101"/>
    </source>
</evidence>
<feature type="domain" description="Glycosyl transferase family 28 C-terminal" evidence="8">
    <location>
        <begin position="16"/>
        <end position="166"/>
    </location>
</feature>
<keyword evidence="7" id="KW-0256">Endoplasmic reticulum</keyword>
<comment type="function">
    <text evidence="4 7">Involved in protein N-glycosylation. Essential for the second step of the dolichol-linked oligosaccharide pathway.</text>
</comment>
<comment type="subunit">
    <text evidence="1 7">Heterodimer with ALG14 to form a functional enzyme.</text>
</comment>
<dbReference type="EMBL" id="KK207937">
    <property type="protein sequence ID" value="EZF47888.1"/>
    <property type="molecule type" value="Genomic_DNA"/>
</dbReference>
<evidence type="ECO:0000256" key="5">
    <source>
        <dbReference type="ARBA" id="ARBA00032061"/>
    </source>
</evidence>
<dbReference type="EC" id="2.4.1.141" evidence="2 7"/>
<comment type="similarity">
    <text evidence="7">Belongs to the glycosyltransferase 28 family.</text>
</comment>
<dbReference type="InterPro" id="IPR007235">
    <property type="entry name" value="Glyco_trans_28_C"/>
</dbReference>
<evidence type="ECO:0000256" key="1">
    <source>
        <dbReference type="ARBA" id="ARBA00011198"/>
    </source>
</evidence>
<dbReference type="PANTHER" id="PTHR47043">
    <property type="entry name" value="UDP-N-ACETYLGLUCOSAMINE TRANSFERASE SUBUNIT ALG13"/>
    <property type="match status" value="1"/>
</dbReference>
<dbReference type="GO" id="GO:0043541">
    <property type="term" value="C:UDP-N-acetylglucosamine transferase complex"/>
    <property type="evidence" value="ECO:0007669"/>
    <property type="project" value="TreeGrafter"/>
</dbReference>
<accession>A0A022VQ42</accession>
<reference evidence="9" key="1">
    <citation type="submission" date="2014-02" db="EMBL/GenBank/DDBJ databases">
        <title>The Genome Sequence of Trichophyton rubrum (morphotype fischeri) CBS 288.86.</title>
        <authorList>
            <consortium name="The Broad Institute Genomics Platform"/>
            <person name="Cuomo C.A."/>
            <person name="White T.C."/>
            <person name="Graser Y."/>
            <person name="Martinez-Rossi N."/>
            <person name="Heitman J."/>
            <person name="Young S.K."/>
            <person name="Zeng Q."/>
            <person name="Gargeya S."/>
            <person name="Abouelleil A."/>
            <person name="Alvarado L."/>
            <person name="Chapman S.B."/>
            <person name="Gainer-Dewar J."/>
            <person name="Goldberg J."/>
            <person name="Griggs A."/>
            <person name="Gujja S."/>
            <person name="Hansen M."/>
            <person name="Howarth C."/>
            <person name="Imamovic A."/>
            <person name="Larimer J."/>
            <person name="Martinez D."/>
            <person name="Murphy C."/>
            <person name="Pearson M.D."/>
            <person name="Persinoti G."/>
            <person name="Poon T."/>
            <person name="Priest M."/>
            <person name="Roberts A.D."/>
            <person name="Saif S."/>
            <person name="Shea T.D."/>
            <person name="Sykes S.N."/>
            <person name="Wortman J."/>
            <person name="Nusbaum C."/>
            <person name="Birren B."/>
        </authorList>
    </citation>
    <scope>NUCLEOTIDE SEQUENCE [LARGE SCALE GENOMIC DNA]</scope>
    <source>
        <strain evidence="9">CBS 288.86</strain>
    </source>
</reference>
<dbReference type="AlphaFoldDB" id="A0A022VQ42"/>
<keyword evidence="7" id="KW-0808">Transferase</keyword>
<comment type="subcellular location">
    <subcellularLocation>
        <location evidence="7">Endoplasmic reticulum</location>
    </subcellularLocation>
</comment>
<dbReference type="PANTHER" id="PTHR47043:SF1">
    <property type="entry name" value="UDP-N-ACETYLGLUCOSAMINE TRANSFERASE SUBUNIT ALG13"/>
    <property type="match status" value="1"/>
</dbReference>
<sequence>MAQGREEQPGSRPKKTCFVTVGATASFNAMIREILHLDFLAALKVNNYTNLTIQYGRHGDELFRSFVKDNENEVLHNYGLTLTGFDFNINGLKDEMCAAKANPSTNTAEGLVISHAGSGTILEVLRLGLPLMVVPNPALMHNHQAELATELASANYVVHGKLGRLAGALHEAEKLREKIHSWPPKREGTDSKGLAWVMEDELGFLD</sequence>
<dbReference type="Proteomes" id="UP000023758">
    <property type="component" value="Unassembled WGS sequence"/>
</dbReference>
<evidence type="ECO:0000256" key="3">
    <source>
        <dbReference type="ARBA" id="ARBA00017468"/>
    </source>
</evidence>
<dbReference type="OrthoDB" id="20273at2759"/>
<gene>
    <name evidence="7" type="primary">ALG13</name>
    <name evidence="9" type="ORF">H103_08245</name>
</gene>
<dbReference type="SUPFAM" id="SSF53756">
    <property type="entry name" value="UDP-Glycosyltransferase/glycogen phosphorylase"/>
    <property type="match status" value="1"/>
</dbReference>
<evidence type="ECO:0000256" key="4">
    <source>
        <dbReference type="ARBA" id="ARBA00024804"/>
    </source>
</evidence>
<dbReference type="Gene3D" id="3.40.50.2000">
    <property type="entry name" value="Glycogen Phosphorylase B"/>
    <property type="match status" value="1"/>
</dbReference>
<name>A0A022VQ42_TRIRU</name>